<dbReference type="STRING" id="1182545.A0A072PGZ3"/>
<keyword evidence="1" id="KW-0479">Metal-binding</keyword>
<feature type="domain" description="GRF-type" evidence="6">
    <location>
        <begin position="22"/>
        <end position="63"/>
    </location>
</feature>
<evidence type="ECO:0000259" key="6">
    <source>
        <dbReference type="PROSITE" id="PS51999"/>
    </source>
</evidence>
<accession>A0A072PGZ3</accession>
<dbReference type="RefSeq" id="XP_013261969.1">
    <property type="nucleotide sequence ID" value="XM_013406515.1"/>
</dbReference>
<dbReference type="Proteomes" id="UP000027920">
    <property type="component" value="Unassembled WGS sequence"/>
</dbReference>
<feature type="compositionally biased region" description="Polar residues" evidence="5">
    <location>
        <begin position="84"/>
        <end position="96"/>
    </location>
</feature>
<dbReference type="HOGENOM" id="CLU_120554_0_0_1"/>
<sequence length="218" mass="24187">MPTDYSQVLAKGGYLKDGQWFCQCDLPPRLLTSKQGGSSGKRFLRCQQAGNDQCKFFLWEEEEATVREQANASYLRLPAPRTPTKLNTTNREPVFNGFNSKQSIAATPASGHSAAKLKTSPRYSPTPRSEGKTSPPVSSEDLSPTPHRVRVDHESDKDKDFTTAILKLLRSSNVVVGASTEVRLRLMIRSEIGAYQTKLQTCEEMITDLCQELDGLGF</sequence>
<keyword evidence="3" id="KW-0862">Zinc</keyword>
<protein>
    <recommendedName>
        <fullName evidence="6">GRF-type domain-containing protein</fullName>
    </recommendedName>
</protein>
<evidence type="ECO:0000313" key="7">
    <source>
        <dbReference type="EMBL" id="KEF59379.1"/>
    </source>
</evidence>
<evidence type="ECO:0000256" key="4">
    <source>
        <dbReference type="PROSITE-ProRule" id="PRU01343"/>
    </source>
</evidence>
<dbReference type="InterPro" id="IPR010666">
    <property type="entry name" value="Znf_GRF"/>
</dbReference>
<dbReference type="EMBL" id="AMGV01000003">
    <property type="protein sequence ID" value="KEF59379.1"/>
    <property type="molecule type" value="Genomic_DNA"/>
</dbReference>
<feature type="region of interest" description="Disordered" evidence="5">
    <location>
        <begin position="105"/>
        <end position="156"/>
    </location>
</feature>
<comment type="caution">
    <text evidence="7">The sequence shown here is derived from an EMBL/GenBank/DDBJ whole genome shotgun (WGS) entry which is preliminary data.</text>
</comment>
<evidence type="ECO:0000256" key="5">
    <source>
        <dbReference type="SAM" id="MobiDB-lite"/>
    </source>
</evidence>
<dbReference type="PROSITE" id="PS51999">
    <property type="entry name" value="ZF_GRF"/>
    <property type="match status" value="1"/>
</dbReference>
<evidence type="ECO:0000256" key="1">
    <source>
        <dbReference type="ARBA" id="ARBA00022723"/>
    </source>
</evidence>
<dbReference type="AlphaFoldDB" id="A0A072PGZ3"/>
<evidence type="ECO:0000313" key="8">
    <source>
        <dbReference type="Proteomes" id="UP000027920"/>
    </source>
</evidence>
<keyword evidence="2 4" id="KW-0863">Zinc-finger</keyword>
<reference evidence="7 8" key="1">
    <citation type="submission" date="2013-03" db="EMBL/GenBank/DDBJ databases">
        <title>The Genome Sequence of Exophiala aquamarina CBS 119918.</title>
        <authorList>
            <consortium name="The Broad Institute Genomics Platform"/>
            <person name="Cuomo C."/>
            <person name="de Hoog S."/>
            <person name="Gorbushina A."/>
            <person name="Walker B."/>
            <person name="Young S.K."/>
            <person name="Zeng Q."/>
            <person name="Gargeya S."/>
            <person name="Fitzgerald M."/>
            <person name="Haas B."/>
            <person name="Abouelleil A."/>
            <person name="Allen A.W."/>
            <person name="Alvarado L."/>
            <person name="Arachchi H.M."/>
            <person name="Berlin A.M."/>
            <person name="Chapman S.B."/>
            <person name="Gainer-Dewar J."/>
            <person name="Goldberg J."/>
            <person name="Griggs A."/>
            <person name="Gujja S."/>
            <person name="Hansen M."/>
            <person name="Howarth C."/>
            <person name="Imamovic A."/>
            <person name="Ireland A."/>
            <person name="Larimer J."/>
            <person name="McCowan C."/>
            <person name="Murphy C."/>
            <person name="Pearson M."/>
            <person name="Poon T.W."/>
            <person name="Priest M."/>
            <person name="Roberts A."/>
            <person name="Saif S."/>
            <person name="Shea T."/>
            <person name="Sisk P."/>
            <person name="Sykes S."/>
            <person name="Wortman J."/>
            <person name="Nusbaum C."/>
            <person name="Birren B."/>
        </authorList>
    </citation>
    <scope>NUCLEOTIDE SEQUENCE [LARGE SCALE GENOMIC DNA]</scope>
    <source>
        <strain evidence="7 8">CBS 119918</strain>
    </source>
</reference>
<evidence type="ECO:0000256" key="3">
    <source>
        <dbReference type="ARBA" id="ARBA00022833"/>
    </source>
</evidence>
<dbReference type="GeneID" id="25279156"/>
<dbReference type="VEuPathDB" id="FungiDB:A1O9_04223"/>
<organism evidence="7 8">
    <name type="scientific">Exophiala aquamarina CBS 119918</name>
    <dbReference type="NCBI Taxonomy" id="1182545"/>
    <lineage>
        <taxon>Eukaryota</taxon>
        <taxon>Fungi</taxon>
        <taxon>Dikarya</taxon>
        <taxon>Ascomycota</taxon>
        <taxon>Pezizomycotina</taxon>
        <taxon>Eurotiomycetes</taxon>
        <taxon>Chaetothyriomycetidae</taxon>
        <taxon>Chaetothyriales</taxon>
        <taxon>Herpotrichiellaceae</taxon>
        <taxon>Exophiala</taxon>
    </lineage>
</organism>
<proteinExistence type="predicted"/>
<keyword evidence="8" id="KW-1185">Reference proteome</keyword>
<feature type="region of interest" description="Disordered" evidence="5">
    <location>
        <begin position="77"/>
        <end position="96"/>
    </location>
</feature>
<name>A0A072PGZ3_9EURO</name>
<dbReference type="GO" id="GO:0008270">
    <property type="term" value="F:zinc ion binding"/>
    <property type="evidence" value="ECO:0007669"/>
    <property type="project" value="UniProtKB-KW"/>
</dbReference>
<dbReference type="Pfam" id="PF06839">
    <property type="entry name" value="Zn_ribbon_GRF"/>
    <property type="match status" value="1"/>
</dbReference>
<gene>
    <name evidence="7" type="ORF">A1O9_04223</name>
</gene>
<evidence type="ECO:0000256" key="2">
    <source>
        <dbReference type="ARBA" id="ARBA00022771"/>
    </source>
</evidence>